<dbReference type="AlphaFoldDB" id="A0A375ACR6"/>
<dbReference type="Proteomes" id="UP000294820">
    <property type="component" value="Chromosome 1"/>
</dbReference>
<name>A0A375ACR6_9GAMM</name>
<sequence>MCQSIWRAGLQPYDVCFAVVFYKKDENLAYITPTTRLFGIFLNMI</sequence>
<evidence type="ECO:0000313" key="1">
    <source>
        <dbReference type="EMBL" id="SLM63716.1"/>
    </source>
</evidence>
<accession>A0A375ACR6</accession>
<reference evidence="1 2" key="1">
    <citation type="submission" date="2016-09" db="EMBL/GenBank/DDBJ databases">
        <authorList>
            <person name="Reverchon S."/>
            <person name="Nasser W."/>
            <person name="Leonard S."/>
            <person name="Brochier C."/>
            <person name="Duprey A."/>
        </authorList>
    </citation>
    <scope>NUCLEOTIDE SEQUENCE [LARGE SCALE GENOMIC DNA]</scope>
    <source>
        <strain evidence="1 2">174/2</strain>
    </source>
</reference>
<organism evidence="1 2">
    <name type="scientific">Dickeya aquatica</name>
    <dbReference type="NCBI Taxonomy" id="1401087"/>
    <lineage>
        <taxon>Bacteria</taxon>
        <taxon>Pseudomonadati</taxon>
        <taxon>Pseudomonadota</taxon>
        <taxon>Gammaproteobacteria</taxon>
        <taxon>Enterobacterales</taxon>
        <taxon>Pectobacteriaceae</taxon>
        <taxon>Dickeya</taxon>
    </lineage>
</organism>
<dbReference type="EMBL" id="LT615367">
    <property type="protein sequence ID" value="SLM63716.1"/>
    <property type="molecule type" value="Genomic_DNA"/>
</dbReference>
<evidence type="ECO:0000313" key="2">
    <source>
        <dbReference type="Proteomes" id="UP000294820"/>
    </source>
</evidence>
<dbReference type="KEGG" id="daq:DAQ1742_02866"/>
<proteinExistence type="predicted"/>
<gene>
    <name evidence="1" type="ORF">DAQ1742_02866</name>
</gene>
<protein>
    <submittedName>
        <fullName evidence="1">Uncharacterized protein</fullName>
    </submittedName>
</protein>
<keyword evidence="2" id="KW-1185">Reference proteome</keyword>